<protein>
    <submittedName>
        <fullName evidence="1">Uncharacterized protein</fullName>
    </submittedName>
</protein>
<evidence type="ECO:0000313" key="1">
    <source>
        <dbReference type="EMBL" id="QHT79170.1"/>
    </source>
</evidence>
<dbReference type="AlphaFoldDB" id="A0A6C0HFM3"/>
<accession>A0A6C0HFM3</accession>
<name>A0A6C0HFM3_9ZZZZ</name>
<proteinExistence type="predicted"/>
<organism evidence="1">
    <name type="scientific">viral metagenome</name>
    <dbReference type="NCBI Taxonomy" id="1070528"/>
    <lineage>
        <taxon>unclassified sequences</taxon>
        <taxon>metagenomes</taxon>
        <taxon>organismal metagenomes</taxon>
    </lineage>
</organism>
<sequence>MGQAYSLPCYAIDISEISELKVQLEVLRTSGEWDEQEVCQDPNKYEAAYGNSQGRAVPAATNIMFSQKGGSQTTGWRIFMNKHAQDHPEAICGWRSLDKIRPVGMSDDDAIEWREKVRDKFVNIYQEGRNTM</sequence>
<dbReference type="EMBL" id="MN739946">
    <property type="protein sequence ID" value="QHT79170.1"/>
    <property type="molecule type" value="Genomic_DNA"/>
</dbReference>
<reference evidence="1" key="1">
    <citation type="journal article" date="2020" name="Nature">
        <title>Giant virus diversity and host interactions through global metagenomics.</title>
        <authorList>
            <person name="Schulz F."/>
            <person name="Roux S."/>
            <person name="Paez-Espino D."/>
            <person name="Jungbluth S."/>
            <person name="Walsh D.A."/>
            <person name="Denef V.J."/>
            <person name="McMahon K.D."/>
            <person name="Konstantinidis K.T."/>
            <person name="Eloe-Fadrosh E.A."/>
            <person name="Kyrpides N.C."/>
            <person name="Woyke T."/>
        </authorList>
    </citation>
    <scope>NUCLEOTIDE SEQUENCE</scope>
    <source>
        <strain evidence="1">GVMAG-M-3300023179-99</strain>
    </source>
</reference>